<dbReference type="Pfam" id="PF14343">
    <property type="entry name" value="PrcB_C"/>
    <property type="match status" value="1"/>
</dbReference>
<keyword evidence="2" id="KW-0645">Protease</keyword>
<gene>
    <name evidence="2" type="ORF">H9849_00205</name>
</gene>
<dbReference type="EMBL" id="DXEQ01000005">
    <property type="protein sequence ID" value="HIX71419.1"/>
    <property type="molecule type" value="Genomic_DNA"/>
</dbReference>
<evidence type="ECO:0000313" key="2">
    <source>
        <dbReference type="EMBL" id="HIX71419.1"/>
    </source>
</evidence>
<name>A0A9D1X285_9FIRM</name>
<protein>
    <submittedName>
        <fullName evidence="2">Protease complex subunit PrcB family protein</fullName>
    </submittedName>
</protein>
<evidence type="ECO:0000313" key="3">
    <source>
        <dbReference type="Proteomes" id="UP000886805"/>
    </source>
</evidence>
<dbReference type="InterPro" id="IPR025748">
    <property type="entry name" value="PrcB_C_dom"/>
</dbReference>
<reference evidence="2" key="1">
    <citation type="journal article" date="2021" name="PeerJ">
        <title>Extensive microbial diversity within the chicken gut microbiome revealed by metagenomics and culture.</title>
        <authorList>
            <person name="Gilroy R."/>
            <person name="Ravi A."/>
            <person name="Getino M."/>
            <person name="Pursley I."/>
            <person name="Horton D.L."/>
            <person name="Alikhan N.F."/>
            <person name="Baker D."/>
            <person name="Gharbi K."/>
            <person name="Hall N."/>
            <person name="Watson M."/>
            <person name="Adriaenssens E.M."/>
            <person name="Foster-Nyarko E."/>
            <person name="Jarju S."/>
            <person name="Secka A."/>
            <person name="Antonio M."/>
            <person name="Oren A."/>
            <person name="Chaudhuri R.R."/>
            <person name="La Ragione R."/>
            <person name="Hildebrand F."/>
            <person name="Pallen M.J."/>
        </authorList>
    </citation>
    <scope>NUCLEOTIDE SEQUENCE</scope>
    <source>
        <strain evidence="2">ChiSxjej3B15-1167</strain>
    </source>
</reference>
<accession>A0A9D1X285</accession>
<organism evidence="2 3">
    <name type="scientific">Candidatus Anaerobutyricum stercoripullorum</name>
    <dbReference type="NCBI Taxonomy" id="2838456"/>
    <lineage>
        <taxon>Bacteria</taxon>
        <taxon>Bacillati</taxon>
        <taxon>Bacillota</taxon>
        <taxon>Clostridia</taxon>
        <taxon>Lachnospirales</taxon>
        <taxon>Lachnospiraceae</taxon>
        <taxon>Anaerobutyricum</taxon>
    </lineage>
</organism>
<dbReference type="Proteomes" id="UP000886805">
    <property type="component" value="Unassembled WGS sequence"/>
</dbReference>
<keyword evidence="2" id="KW-0378">Hydrolase</keyword>
<dbReference type="GO" id="GO:0008233">
    <property type="term" value="F:peptidase activity"/>
    <property type="evidence" value="ECO:0007669"/>
    <property type="project" value="UniProtKB-KW"/>
</dbReference>
<dbReference type="GO" id="GO:0006508">
    <property type="term" value="P:proteolysis"/>
    <property type="evidence" value="ECO:0007669"/>
    <property type="project" value="UniProtKB-KW"/>
</dbReference>
<feature type="domain" description="PrcB C-terminal" evidence="1">
    <location>
        <begin position="94"/>
        <end position="149"/>
    </location>
</feature>
<reference evidence="2" key="2">
    <citation type="submission" date="2021-04" db="EMBL/GenBank/DDBJ databases">
        <authorList>
            <person name="Gilroy R."/>
        </authorList>
    </citation>
    <scope>NUCLEOTIDE SEQUENCE</scope>
    <source>
        <strain evidence="2">ChiSxjej3B15-1167</strain>
    </source>
</reference>
<dbReference type="AlphaFoldDB" id="A0A9D1X285"/>
<sequence>MSKKDMPVFGRYLKRRRLWSPPRPVFCLLILSLFLGAAVLAAGGCIRHLQMNGPKEKVEYDICKDSNLPAQLQTLLEEKKQEACTFVYRNSMYIYLVVCYGRKEYSGCSVKIEECWKSEDTLFLRTQLMGPAAGEEVARTPTCPYLVVRCRQMDVFCVIDA</sequence>
<proteinExistence type="predicted"/>
<evidence type="ECO:0000259" key="1">
    <source>
        <dbReference type="Pfam" id="PF14343"/>
    </source>
</evidence>
<comment type="caution">
    <text evidence="2">The sequence shown here is derived from an EMBL/GenBank/DDBJ whole genome shotgun (WGS) entry which is preliminary data.</text>
</comment>